<sequence length="84" mass="9800">MSYCEGFLMKKKNRKEIKNTLEKIIENQYICQMNFKENNCSDTSNINRNFAVPDLTSSVENLRLTIPTRNALTSSYKKNNWVSS</sequence>
<proteinExistence type="predicted"/>
<evidence type="ECO:0000313" key="2">
    <source>
        <dbReference type="Proteomes" id="UP000187209"/>
    </source>
</evidence>
<dbReference type="AlphaFoldDB" id="A0A1R2AL13"/>
<keyword evidence="2" id="KW-1185">Reference proteome</keyword>
<accession>A0A1R2AL13</accession>
<reference evidence="1 2" key="1">
    <citation type="submission" date="2016-11" db="EMBL/GenBank/DDBJ databases">
        <title>The macronuclear genome of Stentor coeruleus: a giant cell with tiny introns.</title>
        <authorList>
            <person name="Slabodnick M."/>
            <person name="Ruby J.G."/>
            <person name="Reiff S.B."/>
            <person name="Swart E.C."/>
            <person name="Gosai S."/>
            <person name="Prabakaran S."/>
            <person name="Witkowska E."/>
            <person name="Larue G.E."/>
            <person name="Fisher S."/>
            <person name="Freeman R.M."/>
            <person name="Gunawardena J."/>
            <person name="Chu W."/>
            <person name="Stover N.A."/>
            <person name="Gregory B.D."/>
            <person name="Nowacki M."/>
            <person name="Derisi J."/>
            <person name="Roy S.W."/>
            <person name="Marshall W.F."/>
            <person name="Sood P."/>
        </authorList>
    </citation>
    <scope>NUCLEOTIDE SEQUENCE [LARGE SCALE GENOMIC DNA]</scope>
    <source>
        <strain evidence="1">WM001</strain>
    </source>
</reference>
<comment type="caution">
    <text evidence="1">The sequence shown here is derived from an EMBL/GenBank/DDBJ whole genome shotgun (WGS) entry which is preliminary data.</text>
</comment>
<gene>
    <name evidence="1" type="ORF">SteCoe_38888</name>
</gene>
<dbReference type="Proteomes" id="UP000187209">
    <property type="component" value="Unassembled WGS sequence"/>
</dbReference>
<evidence type="ECO:0000313" key="1">
    <source>
        <dbReference type="EMBL" id="OMJ65184.1"/>
    </source>
</evidence>
<protein>
    <submittedName>
        <fullName evidence="1">Uncharacterized protein</fullName>
    </submittedName>
</protein>
<organism evidence="1 2">
    <name type="scientific">Stentor coeruleus</name>
    <dbReference type="NCBI Taxonomy" id="5963"/>
    <lineage>
        <taxon>Eukaryota</taxon>
        <taxon>Sar</taxon>
        <taxon>Alveolata</taxon>
        <taxon>Ciliophora</taxon>
        <taxon>Postciliodesmatophora</taxon>
        <taxon>Heterotrichea</taxon>
        <taxon>Heterotrichida</taxon>
        <taxon>Stentoridae</taxon>
        <taxon>Stentor</taxon>
    </lineage>
</organism>
<name>A0A1R2AL13_9CILI</name>
<dbReference type="EMBL" id="MPUH01002367">
    <property type="protein sequence ID" value="OMJ65184.1"/>
    <property type="molecule type" value="Genomic_DNA"/>
</dbReference>